<proteinExistence type="predicted"/>
<dbReference type="RefSeq" id="WP_100116497.1">
    <property type="nucleotide sequence ID" value="NZ_JBNPAZ010000018.1"/>
</dbReference>
<accession>A0A2N9Y643</accession>
<protein>
    <submittedName>
        <fullName evidence="1">Uncharacterized protein</fullName>
    </submittedName>
</protein>
<dbReference type="AlphaFoldDB" id="A0A2N9Y643"/>
<dbReference type="Proteomes" id="UP000231094">
    <property type="component" value="Unassembled WGS sequence"/>
</dbReference>
<comment type="caution">
    <text evidence="1">The sequence shown here is derived from an EMBL/GenBank/DDBJ whole genome shotgun (WGS) entry which is preliminary data.</text>
</comment>
<evidence type="ECO:0000313" key="1">
    <source>
        <dbReference type="EMBL" id="PIT64249.1"/>
    </source>
</evidence>
<name>A0A2N9Y643_9NEIS</name>
<sequence length="95" mass="10899">MIVMQQLIPVLSTRQMLTSVAKCKTKYQLKLNTDNIASLKHNTIFIYNEADEGNKGKNVDNVIRKINSETKSYAERRASFEKINKAKIFNSVSFK</sequence>
<reference evidence="1 2" key="1">
    <citation type="journal article" date="2017" name="MBio">
        <title>Type VI secretion-mediated competition in the bee gut microbiome.</title>
        <authorList>
            <person name="Steele M.I."/>
            <person name="Kwong W.K."/>
            <person name="Powell J.E."/>
            <person name="Whiteley M."/>
            <person name="Moran N.A."/>
        </authorList>
    </citation>
    <scope>NUCLEOTIDE SEQUENCE [LARGE SCALE GENOMIC DNA]</scope>
    <source>
        <strain evidence="1 2">PEB0171</strain>
    </source>
</reference>
<evidence type="ECO:0000313" key="2">
    <source>
        <dbReference type="Proteomes" id="UP000231094"/>
    </source>
</evidence>
<gene>
    <name evidence="1" type="ORF">BHC47_02420</name>
</gene>
<dbReference type="EMBL" id="MEIV01000018">
    <property type="protein sequence ID" value="PIT64249.1"/>
    <property type="molecule type" value="Genomic_DNA"/>
</dbReference>
<organism evidence="1 2">
    <name type="scientific">Snodgrassella alvi</name>
    <dbReference type="NCBI Taxonomy" id="1196083"/>
    <lineage>
        <taxon>Bacteria</taxon>
        <taxon>Pseudomonadati</taxon>
        <taxon>Pseudomonadota</taxon>
        <taxon>Betaproteobacteria</taxon>
        <taxon>Neisseriales</taxon>
        <taxon>Neisseriaceae</taxon>
        <taxon>Snodgrassella</taxon>
    </lineage>
</organism>